<evidence type="ECO:0000313" key="2">
    <source>
        <dbReference type="Proteomes" id="UP000237983"/>
    </source>
</evidence>
<dbReference type="Proteomes" id="UP000237983">
    <property type="component" value="Unassembled WGS sequence"/>
</dbReference>
<proteinExistence type="predicted"/>
<dbReference type="Pfam" id="PF12900">
    <property type="entry name" value="Pyridox_ox_2"/>
    <property type="match status" value="1"/>
</dbReference>
<accession>A0A2T0VG30</accession>
<dbReference type="Gene3D" id="2.30.110.10">
    <property type="entry name" value="Electron Transport, Fmn-binding Protein, Chain A"/>
    <property type="match status" value="1"/>
</dbReference>
<sequence>MLENDHDLDGWSPQGPVTELSPASSWELLNSASFGRLGVSVDNQPKIFPVNYHADGSAIIFRTAAGTKLHDLIANRSVVFEVDSRSAQGAWSVIAEGNAEVIDDSDEITAAERLPLPEWVPVQTYVFVRIIPTHLHGRRFLRHVEVSRHESPVAEQNEQNGPAL</sequence>
<evidence type="ECO:0000313" key="1">
    <source>
        <dbReference type="EMBL" id="PRY69126.1"/>
    </source>
</evidence>
<comment type="caution">
    <text evidence="1">The sequence shown here is derived from an EMBL/GenBank/DDBJ whole genome shotgun (WGS) entry which is preliminary data.</text>
</comment>
<dbReference type="OrthoDB" id="7062584at2"/>
<dbReference type="RefSeq" id="WP_106211424.1">
    <property type="nucleotide sequence ID" value="NZ_PVTL01000003.1"/>
</dbReference>
<organism evidence="1 2">
    <name type="scientific">Glaciihabitans tibetensis</name>
    <dbReference type="NCBI Taxonomy" id="1266600"/>
    <lineage>
        <taxon>Bacteria</taxon>
        <taxon>Bacillati</taxon>
        <taxon>Actinomycetota</taxon>
        <taxon>Actinomycetes</taxon>
        <taxon>Micrococcales</taxon>
        <taxon>Microbacteriaceae</taxon>
        <taxon>Glaciihabitans</taxon>
    </lineage>
</organism>
<dbReference type="EMBL" id="PVTL01000003">
    <property type="protein sequence ID" value="PRY69126.1"/>
    <property type="molecule type" value="Genomic_DNA"/>
</dbReference>
<dbReference type="SUPFAM" id="SSF50475">
    <property type="entry name" value="FMN-binding split barrel"/>
    <property type="match status" value="1"/>
</dbReference>
<dbReference type="InterPro" id="IPR012349">
    <property type="entry name" value="Split_barrel_FMN-bd"/>
</dbReference>
<protein>
    <submittedName>
        <fullName evidence="1">Pyridoxamine 5'-phosphate oxidase-like protein</fullName>
    </submittedName>
</protein>
<dbReference type="InterPro" id="IPR024747">
    <property type="entry name" value="Pyridox_Oxase-rel"/>
</dbReference>
<keyword evidence="2" id="KW-1185">Reference proteome</keyword>
<reference evidence="1 2" key="1">
    <citation type="submission" date="2018-03" db="EMBL/GenBank/DDBJ databases">
        <title>Genomic Encyclopedia of Type Strains, Phase III (KMG-III): the genomes of soil and plant-associated and newly described type strains.</title>
        <authorList>
            <person name="Whitman W."/>
        </authorList>
    </citation>
    <scope>NUCLEOTIDE SEQUENCE [LARGE SCALE GENOMIC DNA]</scope>
    <source>
        <strain evidence="1 2">CGMCC 1.12484</strain>
    </source>
</reference>
<dbReference type="AlphaFoldDB" id="A0A2T0VG30"/>
<name>A0A2T0VG30_9MICO</name>
<gene>
    <name evidence="1" type="ORF">B0I08_103332</name>
</gene>